<dbReference type="eggNOG" id="COG0346">
    <property type="taxonomic scope" value="Bacteria"/>
</dbReference>
<dbReference type="InterPro" id="IPR029068">
    <property type="entry name" value="Glyas_Bleomycin-R_OHBP_Dase"/>
</dbReference>
<gene>
    <name evidence="2" type="ORF">LA76x_2156</name>
</gene>
<keyword evidence="3" id="KW-1185">Reference proteome</keyword>
<dbReference type="RefSeq" id="WP_057917652.1">
    <property type="nucleotide sequence ID" value="NZ_CP011129.1"/>
</dbReference>
<protein>
    <submittedName>
        <fullName evidence="2">Glyoxalase-like domain protein</fullName>
    </submittedName>
</protein>
<dbReference type="Pfam" id="PF00903">
    <property type="entry name" value="Glyoxalase"/>
    <property type="match status" value="1"/>
</dbReference>
<dbReference type="EMBL" id="CP011129">
    <property type="protein sequence ID" value="ALN80295.1"/>
    <property type="molecule type" value="Genomic_DNA"/>
</dbReference>
<proteinExistence type="predicted"/>
<evidence type="ECO:0000313" key="2">
    <source>
        <dbReference type="EMBL" id="ALN80295.1"/>
    </source>
</evidence>
<dbReference type="STRING" id="84531.LA76x_2156"/>
<dbReference type="KEGG" id="laq:GLA29479_1677"/>
<dbReference type="InterPro" id="IPR004360">
    <property type="entry name" value="Glyas_Fos-R_dOase_dom"/>
</dbReference>
<dbReference type="Proteomes" id="UP000060787">
    <property type="component" value="Chromosome"/>
</dbReference>
<dbReference type="OrthoDB" id="284897at2"/>
<name>A0A0S2DVQ7_LYSAN</name>
<evidence type="ECO:0000313" key="3">
    <source>
        <dbReference type="Proteomes" id="UP000060787"/>
    </source>
</evidence>
<dbReference type="AlphaFoldDB" id="A0A0S2DVQ7"/>
<evidence type="ECO:0000259" key="1">
    <source>
        <dbReference type="Pfam" id="PF00903"/>
    </source>
</evidence>
<accession>A0A0S2DVQ7</accession>
<feature type="domain" description="Glyoxalase/fosfomycin resistance/dioxygenase" evidence="1">
    <location>
        <begin position="13"/>
        <end position="122"/>
    </location>
</feature>
<dbReference type="KEGG" id="lab:LA76x_2156"/>
<dbReference type="SUPFAM" id="SSF54593">
    <property type="entry name" value="Glyoxalase/Bleomycin resistance protein/Dihydroxybiphenyl dioxygenase"/>
    <property type="match status" value="1"/>
</dbReference>
<organism evidence="2 3">
    <name type="scientific">Lysobacter antibioticus</name>
    <dbReference type="NCBI Taxonomy" id="84531"/>
    <lineage>
        <taxon>Bacteria</taxon>
        <taxon>Pseudomonadati</taxon>
        <taxon>Pseudomonadota</taxon>
        <taxon>Gammaproteobacteria</taxon>
        <taxon>Lysobacterales</taxon>
        <taxon>Lysobacteraceae</taxon>
        <taxon>Lysobacter</taxon>
    </lineage>
</organism>
<dbReference type="PATRIC" id="fig|84531.7.peg.1649"/>
<reference evidence="2 3" key="1">
    <citation type="journal article" date="2015" name="BMC Genomics">
        <title>Comparative genomics and metabolic profiling of the genus Lysobacter.</title>
        <authorList>
            <person name="de Bruijn I."/>
            <person name="Cheng X."/>
            <person name="de Jager V."/>
            <person name="Exposito R.G."/>
            <person name="Watrous J."/>
            <person name="Patel N."/>
            <person name="Postma J."/>
            <person name="Dorrestein P.C."/>
            <person name="Kobayashi D."/>
            <person name="Raaijmakers J.M."/>
        </authorList>
    </citation>
    <scope>NUCLEOTIDE SEQUENCE [LARGE SCALE GENOMIC DNA]</scope>
    <source>
        <strain evidence="2 3">76</strain>
    </source>
</reference>
<sequence>MTAPSAQRFVPMLHVAQVPRAVAFYATFGFAIGNAHYEPSCGDDPVWVSLQSPGGAELMLVLADGPVDDTVQAVLFYVYCDDVAAMRERVLAAGIDAGAMAHPFYRPKGEFRVTDPDGYVLMITHHD</sequence>
<dbReference type="Gene3D" id="3.10.180.10">
    <property type="entry name" value="2,3-Dihydroxybiphenyl 1,2-Dioxygenase, domain 1"/>
    <property type="match status" value="1"/>
</dbReference>